<accession>A0A1Y2M8G6</accession>
<reference evidence="1 2" key="1">
    <citation type="journal article" date="2017" name="Genome Announc.">
        <title>Genome sequence of the saprophytic ascomycete Epicoccum nigrum ICMP 19927 strain isolated from New Zealand.</title>
        <authorList>
            <person name="Fokin M."/>
            <person name="Fleetwood D."/>
            <person name="Weir B.S."/>
            <person name="Villas-Boas S.G."/>
        </authorList>
    </citation>
    <scope>NUCLEOTIDE SEQUENCE [LARGE SCALE GENOMIC DNA]</scope>
    <source>
        <strain evidence="1 2">ICMP 19927</strain>
    </source>
</reference>
<proteinExistence type="predicted"/>
<evidence type="ECO:0000313" key="2">
    <source>
        <dbReference type="Proteomes" id="UP000193240"/>
    </source>
</evidence>
<protein>
    <submittedName>
        <fullName evidence="1">Uncharacterized protein</fullName>
    </submittedName>
</protein>
<evidence type="ECO:0000313" key="1">
    <source>
        <dbReference type="EMBL" id="OSS51498.1"/>
    </source>
</evidence>
<dbReference type="AlphaFoldDB" id="A0A1Y2M8G6"/>
<sequence length="450" mass="48588">MSFLYTYTTFSHPGAELHHRPILLTCKDILDLVLGRPRPSNLQVLRTSTQICSRSKSQIIQVKDAGDRDCQLDVRQALANASAGTDTERVERRLRRRQAVVHGVGGRVCKPALRDVVEGLGEVVGVVVDGIDWDADIDTSGDLLAVNLHATGQNLARESTGDGRCHAHGLVDAGLQIRAAAQLRAGDYLLDIREGCADLLAQLFENLGVVCQVEEGARHSSRGRVRARNDQQVRLTPQLVHVEALASLRVLGVEQVVEEVLAVSLQPKLGTLHSLSLAVLHILRSLASDLTEEQLVQMPVVNRQMRPALHLLAHCLLKAKARLTIKCLCAAFPTSWVANRFAGLSSIPNALPNTKSPMISNTNHSHQCAAFHAPFHPSAFSLTPPAYASPPAPRPSNSHPTLTLAMMYFSSVRIAASLNALLMTLLLRACCILSIALCTLTAAGVDGNAL</sequence>
<organism evidence="1 2">
    <name type="scientific">Epicoccum nigrum</name>
    <name type="common">Soil fungus</name>
    <name type="synonym">Epicoccum purpurascens</name>
    <dbReference type="NCBI Taxonomy" id="105696"/>
    <lineage>
        <taxon>Eukaryota</taxon>
        <taxon>Fungi</taxon>
        <taxon>Dikarya</taxon>
        <taxon>Ascomycota</taxon>
        <taxon>Pezizomycotina</taxon>
        <taxon>Dothideomycetes</taxon>
        <taxon>Pleosporomycetidae</taxon>
        <taxon>Pleosporales</taxon>
        <taxon>Pleosporineae</taxon>
        <taxon>Didymellaceae</taxon>
        <taxon>Epicoccum</taxon>
    </lineage>
</organism>
<dbReference type="InParanoid" id="A0A1Y2M8G6"/>
<dbReference type="EMBL" id="KZ107840">
    <property type="protein sequence ID" value="OSS51498.1"/>
    <property type="molecule type" value="Genomic_DNA"/>
</dbReference>
<gene>
    <name evidence="1" type="ORF">B5807_03904</name>
</gene>
<name>A0A1Y2M8G6_EPING</name>
<keyword evidence="2" id="KW-1185">Reference proteome</keyword>
<dbReference type="Proteomes" id="UP000193240">
    <property type="component" value="Unassembled WGS sequence"/>
</dbReference>